<dbReference type="KEGG" id="ppm:PPSC2_26830"/>
<dbReference type="InterPro" id="IPR010982">
    <property type="entry name" value="Lambda_DNA-bd_dom_sf"/>
</dbReference>
<dbReference type="SUPFAM" id="SSF89447">
    <property type="entry name" value="AbrB/MazE/MraZ-like"/>
    <property type="match status" value="1"/>
</dbReference>
<dbReference type="Gene3D" id="1.10.260.40">
    <property type="entry name" value="lambda repressor-like DNA-binding domains"/>
    <property type="match status" value="1"/>
</dbReference>
<dbReference type="GO" id="GO:0003677">
    <property type="term" value="F:DNA binding"/>
    <property type="evidence" value="ECO:0007669"/>
    <property type="project" value="InterPro"/>
</dbReference>
<sequence length="148" mass="17475">MKNTGMTRPLDHLGRIVIPKEMRISMNMKRGDPLELFIDTEKKMLGFKKYTGVSCRMCNSIEQLTYFKENLLCHECILELKEGKNLQEYPSDLKTQSKKIRTYKSDLLMNRLRDLMMKHPAYPQREYAKLLGISQCRVSQLKRRLEGK</sequence>
<geneLocation type="plasmid" evidence="2 3">
    <name>pSC2</name>
</geneLocation>
<dbReference type="OrthoDB" id="2324168at2"/>
<evidence type="ECO:0000313" key="3">
    <source>
        <dbReference type="Proteomes" id="UP000006868"/>
    </source>
</evidence>
<protein>
    <recommendedName>
        <fullName evidence="1">SpoVT-AbrB domain-containing protein</fullName>
    </recommendedName>
</protein>
<keyword evidence="2" id="KW-0614">Plasmid</keyword>
<organism evidence="2 3">
    <name type="scientific">Paenibacillus polymyxa (strain SC2)</name>
    <name type="common">Bacillus polymyxa</name>
    <dbReference type="NCBI Taxonomy" id="886882"/>
    <lineage>
        <taxon>Bacteria</taxon>
        <taxon>Bacillati</taxon>
        <taxon>Bacillota</taxon>
        <taxon>Bacilli</taxon>
        <taxon>Bacillales</taxon>
        <taxon>Paenibacillaceae</taxon>
        <taxon>Paenibacillus</taxon>
    </lineage>
</organism>
<evidence type="ECO:0000259" key="1">
    <source>
        <dbReference type="Pfam" id="PF04014"/>
    </source>
</evidence>
<dbReference type="HOGENOM" id="CLU_117609_0_0_9"/>
<feature type="domain" description="SpoVT-AbrB" evidence="1">
    <location>
        <begin position="14"/>
        <end position="43"/>
    </location>
</feature>
<accession>A0A0D5ZCR7</accession>
<dbReference type="NCBIfam" id="TIGR01439">
    <property type="entry name" value="lp_hng_hel_AbrB"/>
    <property type="match status" value="1"/>
</dbReference>
<evidence type="ECO:0000313" key="2">
    <source>
        <dbReference type="EMBL" id="AKA44364.1"/>
    </source>
</evidence>
<dbReference type="InterPro" id="IPR007159">
    <property type="entry name" value="SpoVT-AbrB_dom"/>
</dbReference>
<name>A0A0D5ZCR7_PAEPS</name>
<dbReference type="RefSeq" id="WP_043886189.1">
    <property type="nucleotide sequence ID" value="NC_014628.2"/>
</dbReference>
<dbReference type="InterPro" id="IPR052731">
    <property type="entry name" value="B_subtilis_Trans_State_Reg"/>
</dbReference>
<reference evidence="2 3" key="1">
    <citation type="journal article" date="2011" name="J. Bacteriol.">
        <title>Complete genome sequence of Paenibacillus polymyxa SC2, a strain of plant growth-promoting Rhizobacterium with broad-spectrum antimicrobial activity.</title>
        <authorList>
            <person name="Ma M."/>
            <person name="Wang C."/>
            <person name="Ding Y."/>
            <person name="Li L."/>
            <person name="Shen D."/>
            <person name="Jiang X."/>
            <person name="Guan D."/>
            <person name="Cao F."/>
            <person name="Chen H."/>
            <person name="Feng R."/>
            <person name="Wang X."/>
            <person name="Ge Y."/>
            <person name="Yao L."/>
            <person name="Bing X."/>
            <person name="Yang X."/>
            <person name="Li J."/>
            <person name="Du B."/>
        </authorList>
    </citation>
    <scope>NUCLEOTIDE SEQUENCE [LARGE SCALE GENOMIC DNA]</scope>
    <source>
        <strain evidence="2 3">SC2</strain>
        <plasmid evidence="3">pSC2</plasmid>
    </source>
</reference>
<dbReference type="Pfam" id="PF04014">
    <property type="entry name" value="MazE_antitoxin"/>
    <property type="match status" value="1"/>
</dbReference>
<dbReference type="EMBL" id="CP002214">
    <property type="protein sequence ID" value="AKA44364.1"/>
    <property type="molecule type" value="Genomic_DNA"/>
</dbReference>
<proteinExistence type="predicted"/>
<dbReference type="PANTHER" id="PTHR36432:SF1">
    <property type="entry name" value="STAGE V SPORULATION PROTEIN T"/>
    <property type="match status" value="1"/>
</dbReference>
<dbReference type="PANTHER" id="PTHR36432">
    <property type="match status" value="1"/>
</dbReference>
<dbReference type="Gene3D" id="2.10.260.10">
    <property type="match status" value="1"/>
</dbReference>
<dbReference type="PATRIC" id="fig|886882.15.peg.5671"/>
<dbReference type="Proteomes" id="UP000006868">
    <property type="component" value="Plasmid pSC2"/>
</dbReference>
<dbReference type="AlphaFoldDB" id="A0A0D5ZCR7"/>
<gene>
    <name evidence="2" type="ORF">PPSC2_26830</name>
</gene>
<dbReference type="InterPro" id="IPR037914">
    <property type="entry name" value="SpoVT-AbrB_sf"/>
</dbReference>